<keyword evidence="6" id="KW-0472">Membrane</keyword>
<dbReference type="InterPro" id="IPR000160">
    <property type="entry name" value="GGDEF_dom"/>
</dbReference>
<accession>A0A8K0XXA8</accession>
<evidence type="ECO:0000256" key="1">
    <source>
        <dbReference type="ARBA" id="ARBA00001946"/>
    </source>
</evidence>
<dbReference type="CDD" id="cd01949">
    <property type="entry name" value="GGDEF"/>
    <property type="match status" value="1"/>
</dbReference>
<comment type="caution">
    <text evidence="8">The sequence shown here is derived from an EMBL/GenBank/DDBJ whole genome shotgun (WGS) entry which is preliminary data.</text>
</comment>
<reference evidence="8" key="1">
    <citation type="submission" date="2021-01" db="EMBL/GenBank/DDBJ databases">
        <title>Intestinitalea alba gen. nov., sp. nov., a novel genus of the family Enterobacteriaceae, isolated from the gut of the plastic-eating mealworm Tenebrio molitor L.</title>
        <authorList>
            <person name="Yang Y."/>
        </authorList>
    </citation>
    <scope>NUCLEOTIDE SEQUENCE</scope>
    <source>
        <strain evidence="8">BIT-L3</strain>
    </source>
</reference>
<evidence type="ECO:0000256" key="5">
    <source>
        <dbReference type="ARBA" id="ARBA00034247"/>
    </source>
</evidence>
<dbReference type="NCBIfam" id="TIGR00254">
    <property type="entry name" value="GGDEF"/>
    <property type="match status" value="1"/>
</dbReference>
<dbReference type="RefSeq" id="WP_238713407.1">
    <property type="nucleotide sequence ID" value="NZ_JAEPBH010000015.1"/>
</dbReference>
<keyword evidence="6" id="KW-0812">Transmembrane</keyword>
<proteinExistence type="predicted"/>
<feature type="transmembrane region" description="Helical" evidence="6">
    <location>
        <begin position="306"/>
        <end position="326"/>
    </location>
</feature>
<keyword evidence="4" id="KW-0342">GTP-binding</keyword>
<evidence type="ECO:0000256" key="3">
    <source>
        <dbReference type="ARBA" id="ARBA00012528"/>
    </source>
</evidence>
<dbReference type="Proteomes" id="UP000659047">
    <property type="component" value="Unassembled WGS sequence"/>
</dbReference>
<dbReference type="GO" id="GO:0052621">
    <property type="term" value="F:diguanylate cyclase activity"/>
    <property type="evidence" value="ECO:0007669"/>
    <property type="project" value="UniProtKB-EC"/>
</dbReference>
<dbReference type="EC" id="2.7.7.65" evidence="3"/>
<dbReference type="AlphaFoldDB" id="A0A8K0XXA8"/>
<dbReference type="PANTHER" id="PTHR45138">
    <property type="entry name" value="REGULATORY COMPONENTS OF SENSORY TRANSDUCTION SYSTEM"/>
    <property type="match status" value="1"/>
</dbReference>
<dbReference type="Pfam" id="PF00990">
    <property type="entry name" value="GGDEF"/>
    <property type="match status" value="1"/>
</dbReference>
<dbReference type="SUPFAM" id="SSF55073">
    <property type="entry name" value="Nucleotide cyclase"/>
    <property type="match status" value="1"/>
</dbReference>
<dbReference type="GO" id="GO:0005886">
    <property type="term" value="C:plasma membrane"/>
    <property type="evidence" value="ECO:0007669"/>
    <property type="project" value="TreeGrafter"/>
</dbReference>
<feature type="transmembrane region" description="Helical" evidence="6">
    <location>
        <begin position="12"/>
        <end position="35"/>
    </location>
</feature>
<evidence type="ECO:0000259" key="7">
    <source>
        <dbReference type="PROSITE" id="PS50887"/>
    </source>
</evidence>
<gene>
    <name evidence="8" type="ORF">JJB97_07495</name>
</gene>
<dbReference type="Gene3D" id="3.30.70.270">
    <property type="match status" value="1"/>
</dbReference>
<evidence type="ECO:0000313" key="9">
    <source>
        <dbReference type="Proteomes" id="UP000659047"/>
    </source>
</evidence>
<dbReference type="PANTHER" id="PTHR45138:SF6">
    <property type="entry name" value="DIGUANYLATE CYCLASE DGCN"/>
    <property type="match status" value="1"/>
</dbReference>
<sequence>MQILSIYKVKISSIIAAIFISSGLLFVSALLIFSWQRNEIITNTSEIKNLLIRIFDENENIADAITTKFTITKKNSLCSIPKVYKDDGFYGFNYSSATTTTPVYGTLLALQPVSKMTECLVYSANIIQSTLANSDLTTKNGFRYLITDKTKMIYSFQRLEYPRFNIKTSKMFQDLHAYIPMIPDYYKRKLTNSIMSKGTVATPLYLDIITNANTYSVVSFVYDLNDSKTPVAYLLYDHTTGELNALIKNIIGDKDWVTYYVQEVSTKKNMCINDCHASQPLLTERISTHLSTTFRLESEINILKSIYAFPAFKFIAIILFFVGLVLQNVIHKWLIRSMADSFIDPLTGLYTRKISPFIEKKMKYKGYVSMIDCNKFKEINDLFGHSAGDQVLIFIGQAIKTELRSQDIAVRYGGDEFLVVMLVDEVKKAQQIMKRIQQRIGARTFTFGENTVTPCISFGIAQLRDNLSQSIQYADEKMYVMKKASQLTPQEPDL</sequence>
<dbReference type="InterPro" id="IPR050469">
    <property type="entry name" value="Diguanylate_Cyclase"/>
</dbReference>
<dbReference type="GO" id="GO:0043709">
    <property type="term" value="P:cell adhesion involved in single-species biofilm formation"/>
    <property type="evidence" value="ECO:0007669"/>
    <property type="project" value="TreeGrafter"/>
</dbReference>
<organism evidence="8 9">
    <name type="scientific">Tenebrionibacter intestinalis</name>
    <dbReference type="NCBI Taxonomy" id="2799638"/>
    <lineage>
        <taxon>Bacteria</taxon>
        <taxon>Pseudomonadati</taxon>
        <taxon>Pseudomonadota</taxon>
        <taxon>Gammaproteobacteria</taxon>
        <taxon>Enterobacterales</taxon>
        <taxon>Enterobacteriaceae</taxon>
        <taxon>Tenebrionibacter/Tenebrionicola group</taxon>
        <taxon>Tenebrionibacter</taxon>
    </lineage>
</organism>
<keyword evidence="6" id="KW-1133">Transmembrane helix</keyword>
<feature type="domain" description="GGDEF" evidence="7">
    <location>
        <begin position="364"/>
        <end position="492"/>
    </location>
</feature>
<evidence type="ECO:0000256" key="4">
    <source>
        <dbReference type="ARBA" id="ARBA00023134"/>
    </source>
</evidence>
<dbReference type="PROSITE" id="PS50887">
    <property type="entry name" value="GGDEF"/>
    <property type="match status" value="1"/>
</dbReference>
<dbReference type="EMBL" id="JAEPBH010000015">
    <property type="protein sequence ID" value="MBK4715172.1"/>
    <property type="molecule type" value="Genomic_DNA"/>
</dbReference>
<dbReference type="GO" id="GO:0005525">
    <property type="term" value="F:GTP binding"/>
    <property type="evidence" value="ECO:0007669"/>
    <property type="project" value="UniProtKB-KW"/>
</dbReference>
<evidence type="ECO:0000313" key="8">
    <source>
        <dbReference type="EMBL" id="MBK4715172.1"/>
    </source>
</evidence>
<dbReference type="GO" id="GO:1902201">
    <property type="term" value="P:negative regulation of bacterial-type flagellum-dependent cell motility"/>
    <property type="evidence" value="ECO:0007669"/>
    <property type="project" value="TreeGrafter"/>
</dbReference>
<dbReference type="SMART" id="SM00267">
    <property type="entry name" value="GGDEF"/>
    <property type="match status" value="1"/>
</dbReference>
<comment type="cofactor">
    <cofactor evidence="1">
        <name>Mg(2+)</name>
        <dbReference type="ChEBI" id="CHEBI:18420"/>
    </cofactor>
</comment>
<evidence type="ECO:0000256" key="2">
    <source>
        <dbReference type="ARBA" id="ARBA00004665"/>
    </source>
</evidence>
<keyword evidence="9" id="KW-1185">Reference proteome</keyword>
<protein>
    <recommendedName>
        <fullName evidence="3">diguanylate cyclase</fullName>
        <ecNumber evidence="3">2.7.7.65</ecNumber>
    </recommendedName>
</protein>
<comment type="pathway">
    <text evidence="2">Purine metabolism; 3',5'-cyclic di-GMP biosynthesis.</text>
</comment>
<dbReference type="InterPro" id="IPR029787">
    <property type="entry name" value="Nucleotide_cyclase"/>
</dbReference>
<keyword evidence="4" id="KW-0547">Nucleotide-binding</keyword>
<comment type="catalytic activity">
    <reaction evidence="5">
        <text>2 GTP = 3',3'-c-di-GMP + 2 diphosphate</text>
        <dbReference type="Rhea" id="RHEA:24898"/>
        <dbReference type="ChEBI" id="CHEBI:33019"/>
        <dbReference type="ChEBI" id="CHEBI:37565"/>
        <dbReference type="ChEBI" id="CHEBI:58805"/>
        <dbReference type="EC" id="2.7.7.65"/>
    </reaction>
</comment>
<evidence type="ECO:0000256" key="6">
    <source>
        <dbReference type="SAM" id="Phobius"/>
    </source>
</evidence>
<name>A0A8K0XXA8_9ENTR</name>
<dbReference type="InterPro" id="IPR043128">
    <property type="entry name" value="Rev_trsase/Diguanyl_cyclase"/>
</dbReference>